<dbReference type="GeneID" id="92517432"/>
<dbReference type="KEGG" id="lmat:92517432"/>
<feature type="compositionally biased region" description="Polar residues" evidence="5">
    <location>
        <begin position="439"/>
        <end position="464"/>
    </location>
</feature>
<evidence type="ECO:0000313" key="7">
    <source>
        <dbReference type="EMBL" id="KAG5485469.1"/>
    </source>
</evidence>
<keyword evidence="3" id="KW-0862">Zinc</keyword>
<dbReference type="InterPro" id="IPR001841">
    <property type="entry name" value="Znf_RING"/>
</dbReference>
<gene>
    <name evidence="7" type="ORF">LSCM1_07553</name>
</gene>
<dbReference type="PROSITE" id="PS50089">
    <property type="entry name" value="ZF_RING_2"/>
    <property type="match status" value="1"/>
</dbReference>
<dbReference type="SUPFAM" id="SSF57850">
    <property type="entry name" value="RING/U-box"/>
    <property type="match status" value="1"/>
</dbReference>
<feature type="region of interest" description="Disordered" evidence="5">
    <location>
        <begin position="548"/>
        <end position="568"/>
    </location>
</feature>
<evidence type="ECO:0000259" key="6">
    <source>
        <dbReference type="PROSITE" id="PS50089"/>
    </source>
</evidence>
<feature type="compositionally biased region" description="Low complexity" evidence="5">
    <location>
        <begin position="322"/>
        <end position="334"/>
    </location>
</feature>
<evidence type="ECO:0000256" key="3">
    <source>
        <dbReference type="ARBA" id="ARBA00022833"/>
    </source>
</evidence>
<feature type="region of interest" description="Disordered" evidence="5">
    <location>
        <begin position="654"/>
        <end position="698"/>
    </location>
</feature>
<feature type="compositionally biased region" description="Pro residues" evidence="5">
    <location>
        <begin position="421"/>
        <end position="436"/>
    </location>
</feature>
<protein>
    <recommendedName>
        <fullName evidence="6">RING-type domain-containing protein</fullName>
    </recommendedName>
</protein>
<dbReference type="GO" id="GO:0008270">
    <property type="term" value="F:zinc ion binding"/>
    <property type="evidence" value="ECO:0007669"/>
    <property type="project" value="UniProtKB-KW"/>
</dbReference>
<dbReference type="OrthoDB" id="8062037at2759"/>
<feature type="domain" description="RING-type" evidence="6">
    <location>
        <begin position="826"/>
        <end position="851"/>
    </location>
</feature>
<dbReference type="SMART" id="SM00184">
    <property type="entry name" value="RING"/>
    <property type="match status" value="1"/>
</dbReference>
<reference evidence="8" key="2">
    <citation type="journal article" date="2021" name="Sci. Data">
        <title>Chromosome-scale genome sequencing, assembly and annotation of six genomes from subfamily Leishmaniinae.</title>
        <authorList>
            <person name="Almutairi H."/>
            <person name="Urbaniak M.D."/>
            <person name="Bates M.D."/>
            <person name="Jariyapan N."/>
            <person name="Kwakye-Nuako G."/>
            <person name="Thomaz Soccol V."/>
            <person name="Al-Salem W.S."/>
            <person name="Dillon R.J."/>
            <person name="Bates P.A."/>
            <person name="Gatherer D."/>
        </authorList>
    </citation>
    <scope>NUCLEOTIDE SEQUENCE [LARGE SCALE GENOMIC DNA]</scope>
</reference>
<reference evidence="8" key="1">
    <citation type="journal article" date="2021" name="Microbiol. Resour. Announc.">
        <title>LGAAP: Leishmaniinae Genome Assembly and Annotation Pipeline.</title>
        <authorList>
            <person name="Almutairi H."/>
            <person name="Urbaniak M.D."/>
            <person name="Bates M.D."/>
            <person name="Jariyapan N."/>
            <person name="Kwakye-Nuako G."/>
            <person name="Thomaz-Soccol V."/>
            <person name="Al-Salem W.S."/>
            <person name="Dillon R.J."/>
            <person name="Bates P.A."/>
            <person name="Gatherer D."/>
        </authorList>
    </citation>
    <scope>NUCLEOTIDE SEQUENCE [LARGE SCALE GENOMIC DNA]</scope>
</reference>
<sequence length="861" mass="87308">MSFLAREFKELEATSQLPPSIPPQHVAPSTVLLPATVGKMPPQLAVMAAVARPACAGGVAVAMPQLSTSVASEWAATSPQASTLMGMAPVLGLSPFSAPLVLNGSATSQVTSDGYLGARAGRGCSMKEDPAPAPLASASSAATARLSHSTAESLRMVNNTSAHHCHPEETTSMLATDITVGSGSWQSSRSDACLNTSPSCSTLSAHFQQPCRACDAPSTCVKTHVLDPSSPSAPGVGGTAMRVGLMHHHTSSFPAFSEGAHAFPPLATVVETTRASAAAPAIPTRSASHGQLGIGRPSSVPKDGAPRQAPDQPRPMPQTPLSSTTGTASAASQTKVRVQPSMQEGVMTVVPATPRGGSGAPSSNATVAPPPSPCHYGSAANCSTNAVGEESSDGESRRGSHTSATAAETARPAAFALSRPAPSPVSPTTATPPSPPSGCLSSTARSISSRNGNGVPNYPNNSSTGRTSSAIAFVPIGVQPAFTTTAPSFFSSSACRSPAHAAVSVSEPAATSLPMAAVAPHQDRFPSFAALPTSSVPRKVDLEQPLHASGRPQEPVAPPAQPHLASLTTHPLPRPAYWSLPHAPAGAMTVILAAPEVGWHPLTEGVATTPASCAGAAISGPCDQNFLAGFDARSTGTPPLESCSSPSSIAASRAVSPSMLTSSPAPSVTLEAQRASCGRGATPMPAGQTHRNALVHGGGGVGGRGVSAAHAGVMARGSGYGLGLPLSYSQPQLLCTLVPLDDTESVCAICLEGQTSKTAMTGPAESTALSPPPMQTPRAAEESTQESDSTVGGMSDMATADDGTIDEEAEHATKRGVKPGSCLLSLPCGHCYHQNCVQRWLMESQRCPMCRRDLTRDATIN</sequence>
<keyword evidence="1" id="KW-0479">Metal-binding</keyword>
<dbReference type="Gene3D" id="3.30.40.10">
    <property type="entry name" value="Zinc/RING finger domain, C3HC4 (zinc finger)"/>
    <property type="match status" value="1"/>
</dbReference>
<evidence type="ECO:0000256" key="1">
    <source>
        <dbReference type="ARBA" id="ARBA00022723"/>
    </source>
</evidence>
<dbReference type="Pfam" id="PF13639">
    <property type="entry name" value="zf-RING_2"/>
    <property type="match status" value="1"/>
</dbReference>
<feature type="region of interest" description="Disordered" evidence="5">
    <location>
        <begin position="280"/>
        <end position="372"/>
    </location>
</feature>
<comment type="caution">
    <text evidence="7">The sequence shown here is derived from an EMBL/GenBank/DDBJ whole genome shotgun (WGS) entry which is preliminary data.</text>
</comment>
<accession>A0A836H643</accession>
<dbReference type="InterPro" id="IPR013083">
    <property type="entry name" value="Znf_RING/FYVE/PHD"/>
</dbReference>
<organism evidence="7 8">
    <name type="scientific">Leishmania martiniquensis</name>
    <dbReference type="NCBI Taxonomy" id="1580590"/>
    <lineage>
        <taxon>Eukaryota</taxon>
        <taxon>Discoba</taxon>
        <taxon>Euglenozoa</taxon>
        <taxon>Kinetoplastea</taxon>
        <taxon>Metakinetoplastina</taxon>
        <taxon>Trypanosomatida</taxon>
        <taxon>Trypanosomatidae</taxon>
        <taxon>Leishmaniinae</taxon>
        <taxon>Leishmania</taxon>
    </lineage>
</organism>
<keyword evidence="2 4" id="KW-0863">Zinc-finger</keyword>
<evidence type="ECO:0000256" key="5">
    <source>
        <dbReference type="SAM" id="MobiDB-lite"/>
    </source>
</evidence>
<dbReference type="RefSeq" id="XP_067180765.1">
    <property type="nucleotide sequence ID" value="XM_067324920.1"/>
</dbReference>
<feature type="compositionally biased region" description="Low complexity" evidence="5">
    <location>
        <begin position="402"/>
        <end position="416"/>
    </location>
</feature>
<dbReference type="Proteomes" id="UP000673552">
    <property type="component" value="Unassembled WGS sequence"/>
</dbReference>
<evidence type="ECO:0000256" key="2">
    <source>
        <dbReference type="ARBA" id="ARBA00022771"/>
    </source>
</evidence>
<name>A0A836H643_9TRYP</name>
<feature type="region of interest" description="Disordered" evidence="5">
    <location>
        <begin position="759"/>
        <end position="800"/>
    </location>
</feature>
<proteinExistence type="predicted"/>
<dbReference type="AlphaFoldDB" id="A0A836H643"/>
<dbReference type="EMBL" id="JAFEUZ010000009">
    <property type="protein sequence ID" value="KAG5485469.1"/>
    <property type="molecule type" value="Genomic_DNA"/>
</dbReference>
<dbReference type="PANTHER" id="PTHR15710">
    <property type="entry name" value="E3 UBIQUITIN-PROTEIN LIGASE PRAJA"/>
    <property type="match status" value="1"/>
</dbReference>
<feature type="region of interest" description="Disordered" evidence="5">
    <location>
        <begin position="384"/>
        <end position="464"/>
    </location>
</feature>
<evidence type="ECO:0000313" key="8">
    <source>
        <dbReference type="Proteomes" id="UP000673552"/>
    </source>
</evidence>
<keyword evidence="8" id="KW-1185">Reference proteome</keyword>
<evidence type="ECO:0000256" key="4">
    <source>
        <dbReference type="PROSITE-ProRule" id="PRU00175"/>
    </source>
</evidence>